<dbReference type="Gene3D" id="3.30.210.10">
    <property type="entry name" value="DNA polymerase, thumb domain"/>
    <property type="match status" value="1"/>
</dbReference>
<feature type="compositionally biased region" description="Low complexity" evidence="14">
    <location>
        <begin position="83"/>
        <end position="103"/>
    </location>
</feature>
<evidence type="ECO:0000313" key="17">
    <source>
        <dbReference type="Proteomes" id="UP000307440"/>
    </source>
</evidence>
<dbReference type="EC" id="2.7.7.7" evidence="2"/>
<feature type="domain" description="BRCT" evidence="15">
    <location>
        <begin position="414"/>
        <end position="514"/>
    </location>
</feature>
<name>A0A5C3LKK5_COPMA</name>
<organism evidence="16 17">
    <name type="scientific">Coprinopsis marcescibilis</name>
    <name type="common">Agaric fungus</name>
    <name type="synonym">Psathyrella marcescibilis</name>
    <dbReference type="NCBI Taxonomy" id="230819"/>
    <lineage>
        <taxon>Eukaryota</taxon>
        <taxon>Fungi</taxon>
        <taxon>Dikarya</taxon>
        <taxon>Basidiomycota</taxon>
        <taxon>Agaricomycotina</taxon>
        <taxon>Agaricomycetes</taxon>
        <taxon>Agaricomycetidae</taxon>
        <taxon>Agaricales</taxon>
        <taxon>Agaricineae</taxon>
        <taxon>Psathyrellaceae</taxon>
        <taxon>Coprinopsis</taxon>
    </lineage>
</organism>
<dbReference type="InterPro" id="IPR001357">
    <property type="entry name" value="BRCT_dom"/>
</dbReference>
<sequence length="1015" mass="113106">MDSATLQQLFEEQDEIMALPDEEMLTYIQRIRMIPRPPRGKRWSDLHHEEGSHPSTAASDHIPGQTCDSVKEPILSKTDIDSRSSFNRSVLSSSASSPMPMASRVEESPPAGSELEDVSGLPNAPIVVDSPERALEATDSYRPDDEPGSPTMSLQKPISRKRGLSPDHSPNQKRRRSSDHSAAETTEAISPISTFPRSSRTLGKTNGGAVDQGLQLQSESTPQLPVLQRPQIKPVKAQPKKGKKTKSSEVQNDPCSSPIEEPSAIIPQLRKEPLNRTIASEPSNLLLEVKERVARYKASKHHLKTVPLGQRSTIVIDDVQLVEHNSIISDVSDSDMSSASSRASSRASSPANSKIGPKDKQKITSTITEKGKKAKNEKPLAKHKKEKPKSMTPSEYAQHLQSTAAELRPKRRGTGIPFLEGYKIFYTGGDMRIASETTRKRMELIVRHGGTLIPQYDPKIVTHIVTDATVPPTLHALGLKKLEDIPDHIPTVKWSWVTAGISRSTRMSKPDLDEKLQDDLWQHAAFALRMEAGMKTTKSAPSKSRSKEKSVVIEDEDSHISEFTQEPPAQIQGGFNVNLTHNHDQNPAEVAVGNLPSPPSSPELQIGKTASSSKVTLGHDPLAEFYDQAKAERIEEKHQFYSEPESESDIEIEIAAPVKKQARGWTCDSKEAQVKDCPNQDIIDKLAELMELHKAKLGDEDHWRAFAYSKAIRALRHYPKRISTYEEARKIKGVGDKTARKIAEILETGDLRRIGYEKTEDVQIAQVFQGIYGVGRSIAYKWYSSGCRSLEDIRKGKGSVKLSPPQEIGLRFYDDINDRMPRNEARAIFELIKPIALSLDPKLSVDIMGSYRRRKATCGDIDILITRSPEDGRTHAGILPRLLRELHAVGILTEDLALPEDPTDLEAIYRGLCRLPDVPNSKRRRIDFLTVPFTSRGAALIYYTGDDIFNRAMRLKANVMGYSLNQRGLFAGVIRDPRDRRVKMEAGHLVASETEEEIFKILGVPWQEPHERVRG</sequence>
<feature type="region of interest" description="Disordered" evidence="14">
    <location>
        <begin position="534"/>
        <end position="613"/>
    </location>
</feature>
<keyword evidence="4" id="KW-0237">DNA synthesis</keyword>
<evidence type="ECO:0000259" key="15">
    <source>
        <dbReference type="PROSITE" id="PS50172"/>
    </source>
</evidence>
<dbReference type="SUPFAM" id="SSF52113">
    <property type="entry name" value="BRCT domain"/>
    <property type="match status" value="1"/>
</dbReference>
<feature type="region of interest" description="Disordered" evidence="14">
    <location>
        <begin position="331"/>
        <end position="404"/>
    </location>
</feature>
<keyword evidence="10" id="KW-0234">DNA repair</keyword>
<evidence type="ECO:0000256" key="5">
    <source>
        <dbReference type="ARBA" id="ARBA00022679"/>
    </source>
</evidence>
<evidence type="ECO:0000256" key="13">
    <source>
        <dbReference type="PIRSR" id="PIRSR622312-50"/>
    </source>
</evidence>
<dbReference type="PRINTS" id="PR00870">
    <property type="entry name" value="DNAPOLXBETA"/>
</dbReference>
<dbReference type="GO" id="GO:0006303">
    <property type="term" value="P:double-strand break repair via nonhomologous end joining"/>
    <property type="evidence" value="ECO:0007669"/>
    <property type="project" value="TreeGrafter"/>
</dbReference>
<gene>
    <name evidence="16" type="ORF">FA15DRAFT_664515</name>
</gene>
<dbReference type="PROSITE" id="PS50172">
    <property type="entry name" value="BRCT"/>
    <property type="match status" value="1"/>
</dbReference>
<evidence type="ECO:0000256" key="7">
    <source>
        <dbReference type="ARBA" id="ARBA00022705"/>
    </source>
</evidence>
<dbReference type="InterPro" id="IPR010996">
    <property type="entry name" value="HHH_MUS81"/>
</dbReference>
<dbReference type="Pfam" id="PF14716">
    <property type="entry name" value="HHH_8"/>
    <property type="match status" value="1"/>
</dbReference>
<dbReference type="InterPro" id="IPR029398">
    <property type="entry name" value="PolB_thumb"/>
</dbReference>
<feature type="compositionally biased region" description="Low complexity" evidence="14">
    <location>
        <begin position="331"/>
        <end position="349"/>
    </location>
</feature>
<dbReference type="PRINTS" id="PR00869">
    <property type="entry name" value="DNAPOLX"/>
</dbReference>
<dbReference type="GO" id="GO:0005634">
    <property type="term" value="C:nucleus"/>
    <property type="evidence" value="ECO:0007669"/>
    <property type="project" value="TreeGrafter"/>
</dbReference>
<evidence type="ECO:0000256" key="9">
    <source>
        <dbReference type="ARBA" id="ARBA00022932"/>
    </source>
</evidence>
<feature type="compositionally biased region" description="Basic and acidic residues" evidence="14">
    <location>
        <begin position="42"/>
        <end position="52"/>
    </location>
</feature>
<feature type="compositionally biased region" description="Polar residues" evidence="14">
    <location>
        <begin position="391"/>
        <end position="404"/>
    </location>
</feature>
<dbReference type="STRING" id="230819.A0A5C3LKK5"/>
<evidence type="ECO:0000256" key="8">
    <source>
        <dbReference type="ARBA" id="ARBA00022763"/>
    </source>
</evidence>
<dbReference type="Gene3D" id="1.10.150.20">
    <property type="entry name" value="5' to 3' exonuclease, C-terminal subdomain"/>
    <property type="match status" value="1"/>
</dbReference>
<proteinExistence type="predicted"/>
<dbReference type="FunFam" id="1.10.150.110:FF:000005">
    <property type="entry name" value="DNA polymerase POL4"/>
    <property type="match status" value="1"/>
</dbReference>
<dbReference type="Pfam" id="PF10391">
    <property type="entry name" value="DNA_pol_lambd_f"/>
    <property type="match status" value="1"/>
</dbReference>
<evidence type="ECO:0000256" key="3">
    <source>
        <dbReference type="ARBA" id="ARBA00016513"/>
    </source>
</evidence>
<protein>
    <recommendedName>
        <fullName evidence="3">DNA polymerase lambda</fullName>
        <ecNumber evidence="2">2.7.7.7</ecNumber>
    </recommendedName>
</protein>
<dbReference type="OrthoDB" id="205514at2759"/>
<feature type="region of interest" description="Disordered" evidence="14">
    <location>
        <begin position="37"/>
        <end position="268"/>
    </location>
</feature>
<keyword evidence="7" id="KW-0235">DNA replication</keyword>
<keyword evidence="17" id="KW-1185">Reference proteome</keyword>
<keyword evidence="9" id="KW-0239">DNA-directed DNA polymerase</keyword>
<evidence type="ECO:0000256" key="6">
    <source>
        <dbReference type="ARBA" id="ARBA00022695"/>
    </source>
</evidence>
<evidence type="ECO:0000256" key="4">
    <source>
        <dbReference type="ARBA" id="ARBA00022634"/>
    </source>
</evidence>
<dbReference type="Pfam" id="PF14791">
    <property type="entry name" value="DNA_pol_B_thumb"/>
    <property type="match status" value="1"/>
</dbReference>
<keyword evidence="5" id="KW-0808">Transferase</keyword>
<dbReference type="SUPFAM" id="SSF47802">
    <property type="entry name" value="DNA polymerase beta, N-terminal domain-like"/>
    <property type="match status" value="1"/>
</dbReference>
<feature type="compositionally biased region" description="Basic and acidic residues" evidence="14">
    <location>
        <begin position="130"/>
        <end position="145"/>
    </location>
</feature>
<dbReference type="PANTHER" id="PTHR11276">
    <property type="entry name" value="DNA POLYMERASE TYPE-X FAMILY MEMBER"/>
    <property type="match status" value="1"/>
</dbReference>
<dbReference type="SMART" id="SM00483">
    <property type="entry name" value="POLXc"/>
    <property type="match status" value="1"/>
</dbReference>
<dbReference type="InterPro" id="IPR028207">
    <property type="entry name" value="DNA_pol_B_palm_palm"/>
</dbReference>
<keyword evidence="6" id="KW-0548">Nucleotidyltransferase</keyword>
<evidence type="ECO:0000256" key="14">
    <source>
        <dbReference type="SAM" id="MobiDB-lite"/>
    </source>
</evidence>
<feature type="active site" description="Nucleophile; Schiff-base intermediate with DNA; for 5'-dRP lyase activity" evidence="13">
    <location>
        <position position="741"/>
    </location>
</feature>
<feature type="compositionally biased region" description="Basic and acidic residues" evidence="14">
    <location>
        <begin position="369"/>
        <end position="380"/>
    </location>
</feature>
<evidence type="ECO:0000313" key="16">
    <source>
        <dbReference type="EMBL" id="TFK29191.1"/>
    </source>
</evidence>
<dbReference type="InterPro" id="IPR037160">
    <property type="entry name" value="DNA_Pol_thumb_sf"/>
</dbReference>
<comment type="cofactor">
    <cofactor evidence="1">
        <name>Mn(2+)</name>
        <dbReference type="ChEBI" id="CHEBI:29035"/>
    </cofactor>
</comment>
<reference evidence="16 17" key="1">
    <citation type="journal article" date="2019" name="Nat. Ecol. Evol.">
        <title>Megaphylogeny resolves global patterns of mushroom evolution.</title>
        <authorList>
            <person name="Varga T."/>
            <person name="Krizsan K."/>
            <person name="Foldi C."/>
            <person name="Dima B."/>
            <person name="Sanchez-Garcia M."/>
            <person name="Sanchez-Ramirez S."/>
            <person name="Szollosi G.J."/>
            <person name="Szarkandi J.G."/>
            <person name="Papp V."/>
            <person name="Albert L."/>
            <person name="Andreopoulos W."/>
            <person name="Angelini C."/>
            <person name="Antonin V."/>
            <person name="Barry K.W."/>
            <person name="Bougher N.L."/>
            <person name="Buchanan P."/>
            <person name="Buyck B."/>
            <person name="Bense V."/>
            <person name="Catcheside P."/>
            <person name="Chovatia M."/>
            <person name="Cooper J."/>
            <person name="Damon W."/>
            <person name="Desjardin D."/>
            <person name="Finy P."/>
            <person name="Geml J."/>
            <person name="Haridas S."/>
            <person name="Hughes K."/>
            <person name="Justo A."/>
            <person name="Karasinski D."/>
            <person name="Kautmanova I."/>
            <person name="Kiss B."/>
            <person name="Kocsube S."/>
            <person name="Kotiranta H."/>
            <person name="LaButti K.M."/>
            <person name="Lechner B.E."/>
            <person name="Liimatainen K."/>
            <person name="Lipzen A."/>
            <person name="Lukacs Z."/>
            <person name="Mihaltcheva S."/>
            <person name="Morgado L.N."/>
            <person name="Niskanen T."/>
            <person name="Noordeloos M.E."/>
            <person name="Ohm R.A."/>
            <person name="Ortiz-Santana B."/>
            <person name="Ovrebo C."/>
            <person name="Racz N."/>
            <person name="Riley R."/>
            <person name="Savchenko A."/>
            <person name="Shiryaev A."/>
            <person name="Soop K."/>
            <person name="Spirin V."/>
            <person name="Szebenyi C."/>
            <person name="Tomsovsky M."/>
            <person name="Tulloss R.E."/>
            <person name="Uehling J."/>
            <person name="Grigoriev I.V."/>
            <person name="Vagvolgyi C."/>
            <person name="Papp T."/>
            <person name="Martin F.M."/>
            <person name="Miettinen O."/>
            <person name="Hibbett D.S."/>
            <person name="Nagy L.G."/>
        </authorList>
    </citation>
    <scope>NUCLEOTIDE SEQUENCE [LARGE SCALE GENOMIC DNA]</scope>
    <source>
        <strain evidence="16 17">CBS 121175</strain>
    </source>
</reference>
<dbReference type="Proteomes" id="UP000307440">
    <property type="component" value="Unassembled WGS sequence"/>
</dbReference>
<dbReference type="GO" id="GO:0003677">
    <property type="term" value="F:DNA binding"/>
    <property type="evidence" value="ECO:0007669"/>
    <property type="project" value="InterPro"/>
</dbReference>
<accession>A0A5C3LKK5</accession>
<evidence type="ECO:0000256" key="1">
    <source>
        <dbReference type="ARBA" id="ARBA00001936"/>
    </source>
</evidence>
<dbReference type="Gene3D" id="3.40.50.10190">
    <property type="entry name" value="BRCT domain"/>
    <property type="match status" value="1"/>
</dbReference>
<dbReference type="InterPro" id="IPR043519">
    <property type="entry name" value="NT_sf"/>
</dbReference>
<dbReference type="InterPro" id="IPR036420">
    <property type="entry name" value="BRCT_dom_sf"/>
</dbReference>
<dbReference type="GO" id="GO:0003887">
    <property type="term" value="F:DNA-directed DNA polymerase activity"/>
    <property type="evidence" value="ECO:0007669"/>
    <property type="project" value="UniProtKB-KW"/>
</dbReference>
<feature type="compositionally biased region" description="Polar residues" evidence="14">
    <location>
        <begin position="183"/>
        <end position="204"/>
    </location>
</feature>
<dbReference type="SUPFAM" id="SSF81585">
    <property type="entry name" value="PsbU/PolX domain-like"/>
    <property type="match status" value="1"/>
</dbReference>
<keyword evidence="8" id="KW-0227">DNA damage</keyword>
<dbReference type="EMBL" id="ML210151">
    <property type="protein sequence ID" value="TFK29191.1"/>
    <property type="molecule type" value="Genomic_DNA"/>
</dbReference>
<dbReference type="AlphaFoldDB" id="A0A5C3LKK5"/>
<keyword evidence="11" id="KW-0456">Lyase</keyword>
<dbReference type="SUPFAM" id="SSF81301">
    <property type="entry name" value="Nucleotidyltransferase"/>
    <property type="match status" value="1"/>
</dbReference>
<dbReference type="InterPro" id="IPR002008">
    <property type="entry name" value="DNA_pol_X_beta-like"/>
</dbReference>
<dbReference type="Pfam" id="PF14792">
    <property type="entry name" value="DNA_pol_B_palm"/>
    <property type="match status" value="1"/>
</dbReference>
<evidence type="ECO:0000256" key="12">
    <source>
        <dbReference type="ARBA" id="ARBA00049244"/>
    </source>
</evidence>
<dbReference type="GO" id="GO:0016829">
    <property type="term" value="F:lyase activity"/>
    <property type="evidence" value="ECO:0007669"/>
    <property type="project" value="UniProtKB-KW"/>
</dbReference>
<evidence type="ECO:0000256" key="11">
    <source>
        <dbReference type="ARBA" id="ARBA00023239"/>
    </source>
</evidence>
<dbReference type="InterPro" id="IPR002054">
    <property type="entry name" value="DNA-dir_DNA_pol_X"/>
</dbReference>
<comment type="catalytic activity">
    <reaction evidence="12">
        <text>DNA(n) + a 2'-deoxyribonucleoside 5'-triphosphate = DNA(n+1) + diphosphate</text>
        <dbReference type="Rhea" id="RHEA:22508"/>
        <dbReference type="Rhea" id="RHEA-COMP:17339"/>
        <dbReference type="Rhea" id="RHEA-COMP:17340"/>
        <dbReference type="ChEBI" id="CHEBI:33019"/>
        <dbReference type="ChEBI" id="CHEBI:61560"/>
        <dbReference type="ChEBI" id="CHEBI:173112"/>
        <dbReference type="EC" id="2.7.7.7"/>
    </reaction>
</comment>
<feature type="compositionally biased region" description="Polar residues" evidence="14">
    <location>
        <begin position="214"/>
        <end position="223"/>
    </location>
</feature>
<dbReference type="PANTHER" id="PTHR11276:SF28">
    <property type="entry name" value="DNA POLYMERASE LAMBDA"/>
    <property type="match status" value="1"/>
</dbReference>
<dbReference type="InterPro" id="IPR027421">
    <property type="entry name" value="DNA_pol_lamdba_lyase_dom_sf"/>
</dbReference>
<dbReference type="Gene3D" id="3.30.460.10">
    <property type="entry name" value="Beta Polymerase, domain 2"/>
    <property type="match status" value="1"/>
</dbReference>
<dbReference type="InterPro" id="IPR022312">
    <property type="entry name" value="DNA_pol_X"/>
</dbReference>
<dbReference type="InterPro" id="IPR018944">
    <property type="entry name" value="DNA_pol_lambd_fingers_domain"/>
</dbReference>
<dbReference type="Gene3D" id="1.10.150.110">
    <property type="entry name" value="DNA polymerase beta, N-terminal domain-like"/>
    <property type="match status" value="1"/>
</dbReference>
<evidence type="ECO:0000256" key="2">
    <source>
        <dbReference type="ARBA" id="ARBA00012417"/>
    </source>
</evidence>
<dbReference type="CDD" id="cd00141">
    <property type="entry name" value="NT_POLXc"/>
    <property type="match status" value="1"/>
</dbReference>
<evidence type="ECO:0000256" key="10">
    <source>
        <dbReference type="ARBA" id="ARBA00023204"/>
    </source>
</evidence>